<dbReference type="PRINTS" id="PR00463">
    <property type="entry name" value="EP450I"/>
</dbReference>
<keyword evidence="5 7" id="KW-0408">Iron</keyword>
<evidence type="ECO:0000256" key="1">
    <source>
        <dbReference type="ARBA" id="ARBA00010617"/>
    </source>
</evidence>
<reference evidence="9" key="1">
    <citation type="submission" date="2023-02" db="EMBL/GenBank/DDBJ databases">
        <title>Genome of toxic invasive species Heracleum sosnowskyi carries increased number of genes despite the absence of recent whole-genome duplications.</title>
        <authorList>
            <person name="Schelkunov M."/>
            <person name="Shtratnikova V."/>
            <person name="Makarenko M."/>
            <person name="Klepikova A."/>
            <person name="Omelchenko D."/>
            <person name="Novikova G."/>
            <person name="Obukhova E."/>
            <person name="Bogdanov V."/>
            <person name="Penin A."/>
            <person name="Logacheva M."/>
        </authorList>
    </citation>
    <scope>NUCLEOTIDE SEQUENCE</scope>
    <source>
        <strain evidence="9">Hsosn_3</strain>
        <tissue evidence="9">Leaf</tissue>
    </source>
</reference>
<dbReference type="GO" id="GO:0020037">
    <property type="term" value="F:heme binding"/>
    <property type="evidence" value="ECO:0007669"/>
    <property type="project" value="InterPro"/>
</dbReference>
<proteinExistence type="inferred from homology"/>
<dbReference type="PANTHER" id="PTHR47950">
    <property type="entry name" value="CYTOCHROME P450, FAMILY 76, SUBFAMILY C, POLYPEPTIDE 5-RELATED"/>
    <property type="match status" value="1"/>
</dbReference>
<evidence type="ECO:0000313" key="9">
    <source>
        <dbReference type="EMBL" id="KAK1383349.1"/>
    </source>
</evidence>
<sequence length="120" mass="13759">MTTLFQRNHKLYIVNAWAIGRDPNLWENPLSFYPERFLDSVVDVKGQDFELIPFGAGRRICPGMPLAMRTVPIMLGSLIHCFDWKLVGGIPLNEWNMEEKFGITMRKRYPLCALATSVSV</sequence>
<comment type="cofactor">
    <cofactor evidence="7">
        <name>heme</name>
        <dbReference type="ChEBI" id="CHEBI:30413"/>
    </cofactor>
</comment>
<accession>A0AAD8ICQ2</accession>
<keyword evidence="10" id="KW-1185">Reference proteome</keyword>
<dbReference type="PANTHER" id="PTHR47950:SF4">
    <property type="entry name" value="GERANIOL 8-HYDROXYLASE-LIKE"/>
    <property type="match status" value="1"/>
</dbReference>
<dbReference type="Pfam" id="PF00067">
    <property type="entry name" value="p450"/>
    <property type="match status" value="1"/>
</dbReference>
<keyword evidence="2 7" id="KW-0349">Heme</keyword>
<dbReference type="SUPFAM" id="SSF48264">
    <property type="entry name" value="Cytochrome P450"/>
    <property type="match status" value="1"/>
</dbReference>
<keyword evidence="6 8" id="KW-0503">Monooxygenase</keyword>
<name>A0AAD8ICQ2_9APIA</name>
<dbReference type="GO" id="GO:0009805">
    <property type="term" value="P:coumarin biosynthetic process"/>
    <property type="evidence" value="ECO:0007669"/>
    <property type="project" value="UniProtKB-ARBA"/>
</dbReference>
<gene>
    <name evidence="9" type="ORF">POM88_021084</name>
</gene>
<dbReference type="InterPro" id="IPR036396">
    <property type="entry name" value="Cyt_P450_sf"/>
</dbReference>
<dbReference type="PROSITE" id="PS00086">
    <property type="entry name" value="CYTOCHROME_P450"/>
    <property type="match status" value="1"/>
</dbReference>
<evidence type="ECO:0000256" key="6">
    <source>
        <dbReference type="ARBA" id="ARBA00023033"/>
    </source>
</evidence>
<dbReference type="EMBL" id="JAUIZM010000005">
    <property type="protein sequence ID" value="KAK1383349.1"/>
    <property type="molecule type" value="Genomic_DNA"/>
</dbReference>
<organism evidence="9 10">
    <name type="scientific">Heracleum sosnowskyi</name>
    <dbReference type="NCBI Taxonomy" id="360622"/>
    <lineage>
        <taxon>Eukaryota</taxon>
        <taxon>Viridiplantae</taxon>
        <taxon>Streptophyta</taxon>
        <taxon>Embryophyta</taxon>
        <taxon>Tracheophyta</taxon>
        <taxon>Spermatophyta</taxon>
        <taxon>Magnoliopsida</taxon>
        <taxon>eudicotyledons</taxon>
        <taxon>Gunneridae</taxon>
        <taxon>Pentapetalae</taxon>
        <taxon>asterids</taxon>
        <taxon>campanulids</taxon>
        <taxon>Apiales</taxon>
        <taxon>Apiaceae</taxon>
        <taxon>Apioideae</taxon>
        <taxon>apioid superclade</taxon>
        <taxon>Tordylieae</taxon>
        <taxon>Tordyliinae</taxon>
        <taxon>Heracleum</taxon>
    </lineage>
</organism>
<dbReference type="Gene3D" id="1.10.630.10">
    <property type="entry name" value="Cytochrome P450"/>
    <property type="match status" value="1"/>
</dbReference>
<comment type="similarity">
    <text evidence="1 8">Belongs to the cytochrome P450 family.</text>
</comment>
<dbReference type="GO" id="GO:0004497">
    <property type="term" value="F:monooxygenase activity"/>
    <property type="evidence" value="ECO:0007669"/>
    <property type="project" value="UniProtKB-KW"/>
</dbReference>
<keyword evidence="3 7" id="KW-0479">Metal-binding</keyword>
<dbReference type="Proteomes" id="UP001237642">
    <property type="component" value="Unassembled WGS sequence"/>
</dbReference>
<evidence type="ECO:0000256" key="5">
    <source>
        <dbReference type="ARBA" id="ARBA00023004"/>
    </source>
</evidence>
<dbReference type="GO" id="GO:0005506">
    <property type="term" value="F:iron ion binding"/>
    <property type="evidence" value="ECO:0007669"/>
    <property type="project" value="InterPro"/>
</dbReference>
<feature type="binding site" description="axial binding residue" evidence="7">
    <location>
        <position position="61"/>
    </location>
    <ligand>
        <name>heme</name>
        <dbReference type="ChEBI" id="CHEBI:30413"/>
    </ligand>
    <ligandPart>
        <name>Fe</name>
        <dbReference type="ChEBI" id="CHEBI:18248"/>
    </ligandPart>
</feature>
<dbReference type="GO" id="GO:0016705">
    <property type="term" value="F:oxidoreductase activity, acting on paired donors, with incorporation or reduction of molecular oxygen"/>
    <property type="evidence" value="ECO:0007669"/>
    <property type="project" value="InterPro"/>
</dbReference>
<reference evidence="9" key="2">
    <citation type="submission" date="2023-05" db="EMBL/GenBank/DDBJ databases">
        <authorList>
            <person name="Schelkunov M.I."/>
        </authorList>
    </citation>
    <scope>NUCLEOTIDE SEQUENCE</scope>
    <source>
        <strain evidence="9">Hsosn_3</strain>
        <tissue evidence="9">Leaf</tissue>
    </source>
</reference>
<protein>
    <submittedName>
        <fullName evidence="9">Geraniol 10-hydroxylase</fullName>
    </submittedName>
</protein>
<evidence type="ECO:0000256" key="4">
    <source>
        <dbReference type="ARBA" id="ARBA00023002"/>
    </source>
</evidence>
<evidence type="ECO:0000256" key="2">
    <source>
        <dbReference type="ARBA" id="ARBA00022617"/>
    </source>
</evidence>
<comment type="caution">
    <text evidence="9">The sequence shown here is derived from an EMBL/GenBank/DDBJ whole genome shotgun (WGS) entry which is preliminary data.</text>
</comment>
<dbReference type="InterPro" id="IPR002401">
    <property type="entry name" value="Cyt_P450_E_grp-I"/>
</dbReference>
<evidence type="ECO:0000256" key="8">
    <source>
        <dbReference type="RuleBase" id="RU000461"/>
    </source>
</evidence>
<dbReference type="InterPro" id="IPR001128">
    <property type="entry name" value="Cyt_P450"/>
</dbReference>
<dbReference type="AlphaFoldDB" id="A0AAD8ICQ2"/>
<dbReference type="InterPro" id="IPR017972">
    <property type="entry name" value="Cyt_P450_CS"/>
</dbReference>
<evidence type="ECO:0000313" key="10">
    <source>
        <dbReference type="Proteomes" id="UP001237642"/>
    </source>
</evidence>
<evidence type="ECO:0000256" key="7">
    <source>
        <dbReference type="PIRSR" id="PIRSR602401-1"/>
    </source>
</evidence>
<keyword evidence="4 8" id="KW-0560">Oxidoreductase</keyword>
<evidence type="ECO:0000256" key="3">
    <source>
        <dbReference type="ARBA" id="ARBA00022723"/>
    </source>
</evidence>